<dbReference type="GO" id="GO:0003678">
    <property type="term" value="F:DNA helicase activity"/>
    <property type="evidence" value="ECO:0007669"/>
    <property type="project" value="InterPro"/>
</dbReference>
<keyword evidence="2" id="KW-0347">Helicase</keyword>
<keyword evidence="2" id="KW-0378">Hydrolase</keyword>
<accession>A0A6A8AC02</accession>
<comment type="caution">
    <text evidence="2">The sequence shown here is derived from an EMBL/GenBank/DDBJ whole genome shotgun (WGS) entry which is preliminary data.</text>
</comment>
<evidence type="ECO:0000259" key="1">
    <source>
        <dbReference type="Pfam" id="PF03796"/>
    </source>
</evidence>
<dbReference type="InterPro" id="IPR007694">
    <property type="entry name" value="DNA_helicase_DnaB-like_C"/>
</dbReference>
<evidence type="ECO:0000313" key="3">
    <source>
        <dbReference type="Proteomes" id="UP000435138"/>
    </source>
</evidence>
<dbReference type="AlphaFoldDB" id="A0A6A8AC02"/>
<keyword evidence="2" id="KW-0547">Nucleotide-binding</keyword>
<dbReference type="GO" id="GO:0006260">
    <property type="term" value="P:DNA replication"/>
    <property type="evidence" value="ECO:0007669"/>
    <property type="project" value="InterPro"/>
</dbReference>
<dbReference type="RefSeq" id="WP_153357989.1">
    <property type="nucleotide sequence ID" value="NZ_JAYKOO010000004.1"/>
</dbReference>
<proteinExistence type="predicted"/>
<organism evidence="2 3">
    <name type="scientific">Endobacterium cereale</name>
    <dbReference type="NCBI Taxonomy" id="2663029"/>
    <lineage>
        <taxon>Bacteria</taxon>
        <taxon>Pseudomonadati</taxon>
        <taxon>Pseudomonadota</taxon>
        <taxon>Alphaproteobacteria</taxon>
        <taxon>Hyphomicrobiales</taxon>
        <taxon>Rhizobiaceae</taxon>
        <taxon>Endobacterium</taxon>
    </lineage>
</organism>
<evidence type="ECO:0000313" key="2">
    <source>
        <dbReference type="EMBL" id="MQY48833.1"/>
    </source>
</evidence>
<dbReference type="GO" id="GO:0005524">
    <property type="term" value="F:ATP binding"/>
    <property type="evidence" value="ECO:0007669"/>
    <property type="project" value="InterPro"/>
</dbReference>
<dbReference type="Gene3D" id="3.40.50.300">
    <property type="entry name" value="P-loop containing nucleotide triphosphate hydrolases"/>
    <property type="match status" value="1"/>
</dbReference>
<dbReference type="NCBIfam" id="NF004629">
    <property type="entry name" value="PRK05973.1"/>
    <property type="match status" value="1"/>
</dbReference>
<dbReference type="PANTHER" id="PTHR30153">
    <property type="entry name" value="REPLICATIVE DNA HELICASE DNAB"/>
    <property type="match status" value="1"/>
</dbReference>
<gene>
    <name evidence="2" type="ORF">GAO09_22630</name>
</gene>
<dbReference type="PANTHER" id="PTHR30153:SF2">
    <property type="entry name" value="REPLICATIVE DNA HELICASE"/>
    <property type="match status" value="1"/>
</dbReference>
<dbReference type="InterPro" id="IPR027417">
    <property type="entry name" value="P-loop_NTPase"/>
</dbReference>
<feature type="domain" description="SF4 helicase" evidence="1">
    <location>
        <begin position="57"/>
        <end position="111"/>
    </location>
</feature>
<dbReference type="GO" id="GO:0005829">
    <property type="term" value="C:cytosol"/>
    <property type="evidence" value="ECO:0007669"/>
    <property type="project" value="TreeGrafter"/>
</dbReference>
<protein>
    <submittedName>
        <fullName evidence="2">DNA helicase</fullName>
    </submittedName>
</protein>
<dbReference type="EMBL" id="WIXI01000049">
    <property type="protein sequence ID" value="MQY48833.1"/>
    <property type="molecule type" value="Genomic_DNA"/>
</dbReference>
<dbReference type="Pfam" id="PF03796">
    <property type="entry name" value="DnaB_C"/>
    <property type="match status" value="1"/>
</dbReference>
<keyword evidence="3" id="KW-1185">Reference proteome</keyword>
<dbReference type="Proteomes" id="UP000435138">
    <property type="component" value="Unassembled WGS sequence"/>
</dbReference>
<dbReference type="SUPFAM" id="SSF52540">
    <property type="entry name" value="P-loop containing nucleoside triphosphate hydrolases"/>
    <property type="match status" value="1"/>
</dbReference>
<name>A0A6A8AC02_9HYPH</name>
<keyword evidence="2" id="KW-0067">ATP-binding</keyword>
<sequence length="237" mass="26255">MKLSAPIYQLKREAKDMARLQAIPLHAALDHVAGKEGFVSWSLLAARHASASPAEKLYSHLKDGDFVLIGARPGKGKTLLALELLVNAAKAGRHAVFFTLEYTEKDIVGRFEKLGVKPSDIRNIVFDCSDRISADHIMAAMREAPKGTVAAVDYLQLLDQRRETPPLARQLESLKHFAVERALTLIFISQIDRSYDPLAKVYPDMTDVRLPNPMDLGLFNKACFLNGSGTAQILFQN</sequence>
<reference evidence="2 3" key="1">
    <citation type="submission" date="2019-11" db="EMBL/GenBank/DDBJ databases">
        <title>Genome analysis of Rhizobacterium cereale a novel genus and species isolated from maize roots in North Spain.</title>
        <authorList>
            <person name="Menendez E."/>
            <person name="Flores-Felix J.D."/>
            <person name="Ramirez-Bahena M.-H."/>
            <person name="Igual J.M."/>
            <person name="Garcia-Fraile P."/>
            <person name="Peix A."/>
            <person name="Velazquez E."/>
        </authorList>
    </citation>
    <scope>NUCLEOTIDE SEQUENCE [LARGE SCALE GENOMIC DNA]</scope>
    <source>
        <strain evidence="2 3">RZME27</strain>
    </source>
</reference>